<dbReference type="RefSeq" id="WP_038591381.1">
    <property type="nucleotide sequence ID" value="NZ_CP009211.1"/>
</dbReference>
<dbReference type="EMBL" id="LT906467">
    <property type="protein sequence ID" value="SNV76335.1"/>
    <property type="molecule type" value="Genomic_DNA"/>
</dbReference>
<dbReference type="Gene3D" id="1.10.357.10">
    <property type="entry name" value="Tetracycline Repressor, domain 2"/>
    <property type="match status" value="1"/>
</dbReference>
<dbReference type="STRING" id="156978.CIMIT_07990"/>
<dbReference type="GO" id="GO:0003700">
    <property type="term" value="F:DNA-binding transcription factor activity"/>
    <property type="evidence" value="ECO:0007669"/>
    <property type="project" value="TreeGrafter"/>
</dbReference>
<evidence type="ECO:0000259" key="5">
    <source>
        <dbReference type="PROSITE" id="PS50977"/>
    </source>
</evidence>
<gene>
    <name evidence="7" type="primary">tetR</name>
    <name evidence="6" type="ORF">CIMIT_07990</name>
    <name evidence="7" type="ORF">SAMEA4535761_01658</name>
</gene>
<reference evidence="6 8" key="1">
    <citation type="submission" date="2014-08" db="EMBL/GenBank/DDBJ databases">
        <title>Complete genome sequence of Corynebacterium imitans DSM 44264, isolated from a five-month-old boy with suspected pharyngeal diphtheria.</title>
        <authorList>
            <person name="Mollmann S."/>
            <person name="Albersmeier A."/>
            <person name="Ruckert C."/>
            <person name="Tauch A."/>
        </authorList>
    </citation>
    <scope>NUCLEOTIDE SEQUENCE [LARGE SCALE GENOMIC DNA]</scope>
    <source>
        <strain evidence="6 8">DSM 44264</strain>
    </source>
</reference>
<evidence type="ECO:0000313" key="9">
    <source>
        <dbReference type="Proteomes" id="UP000215374"/>
    </source>
</evidence>
<dbReference type="Proteomes" id="UP000028780">
    <property type="component" value="Chromosome"/>
</dbReference>
<evidence type="ECO:0000313" key="8">
    <source>
        <dbReference type="Proteomes" id="UP000028780"/>
    </source>
</evidence>
<dbReference type="InterPro" id="IPR050109">
    <property type="entry name" value="HTH-type_TetR-like_transc_reg"/>
</dbReference>
<feature type="DNA-binding region" description="H-T-H motif" evidence="4">
    <location>
        <begin position="25"/>
        <end position="44"/>
    </location>
</feature>
<evidence type="ECO:0000313" key="6">
    <source>
        <dbReference type="EMBL" id="AIJ33855.1"/>
    </source>
</evidence>
<dbReference type="KEGG" id="cii:CIMIT_07990"/>
<keyword evidence="2 4" id="KW-0238">DNA-binding</keyword>
<accession>A0A076NQ55</accession>
<dbReference type="PANTHER" id="PTHR30055:SF151">
    <property type="entry name" value="TRANSCRIPTIONAL REGULATORY PROTEIN"/>
    <property type="match status" value="1"/>
</dbReference>
<sequence length="195" mass="19824">MQLSRETITAAALSILGEYGLGDVSMRRVATALGVAPGALYWHIENKQELIASLAAEIVRPVAADAATAETTDTAALAASLRAHVLEVRDGAEVVLAALSQPDAPVREELIAVFVAQVRAEWGERASASKARAAAANLVYMTLGAAMVYQAGAQLAALTGEAPAVSAADAANEHAAGVALLLAGLRAPSAETGLD</sequence>
<dbReference type="AlphaFoldDB" id="A0A076NQ55"/>
<dbReference type="InterPro" id="IPR001647">
    <property type="entry name" value="HTH_TetR"/>
</dbReference>
<keyword evidence="3" id="KW-0804">Transcription</keyword>
<dbReference type="Gene3D" id="1.10.10.60">
    <property type="entry name" value="Homeodomain-like"/>
    <property type="match status" value="1"/>
</dbReference>
<dbReference type="Pfam" id="PF00440">
    <property type="entry name" value="TetR_N"/>
    <property type="match status" value="1"/>
</dbReference>
<dbReference type="OrthoDB" id="3819648at2"/>
<dbReference type="Proteomes" id="UP000215374">
    <property type="component" value="Chromosome 1"/>
</dbReference>
<dbReference type="HOGENOM" id="CLU_069543_2_2_11"/>
<protein>
    <submittedName>
        <fullName evidence="7">TetR-family transcription regulator</fullName>
    </submittedName>
</protein>
<feature type="domain" description="HTH tetR-type" evidence="5">
    <location>
        <begin position="2"/>
        <end position="62"/>
    </location>
</feature>
<dbReference type="SUPFAM" id="SSF46689">
    <property type="entry name" value="Homeodomain-like"/>
    <property type="match status" value="1"/>
</dbReference>
<organism evidence="6 8">
    <name type="scientific">Corynebacterium imitans</name>
    <dbReference type="NCBI Taxonomy" id="156978"/>
    <lineage>
        <taxon>Bacteria</taxon>
        <taxon>Bacillati</taxon>
        <taxon>Actinomycetota</taxon>
        <taxon>Actinomycetes</taxon>
        <taxon>Mycobacteriales</taxon>
        <taxon>Corynebacteriaceae</taxon>
        <taxon>Corynebacterium</taxon>
    </lineage>
</organism>
<dbReference type="PRINTS" id="PR00455">
    <property type="entry name" value="HTHTETR"/>
</dbReference>
<evidence type="ECO:0000256" key="2">
    <source>
        <dbReference type="ARBA" id="ARBA00023125"/>
    </source>
</evidence>
<keyword evidence="8" id="KW-1185">Reference proteome</keyword>
<dbReference type="eggNOG" id="COG1309">
    <property type="taxonomic scope" value="Bacteria"/>
</dbReference>
<evidence type="ECO:0000256" key="1">
    <source>
        <dbReference type="ARBA" id="ARBA00023015"/>
    </source>
</evidence>
<proteinExistence type="predicted"/>
<reference evidence="7 9" key="2">
    <citation type="submission" date="2017-06" db="EMBL/GenBank/DDBJ databases">
        <authorList>
            <consortium name="Pathogen Informatics"/>
        </authorList>
    </citation>
    <scope>NUCLEOTIDE SEQUENCE [LARGE SCALE GENOMIC DNA]</scope>
    <source>
        <strain evidence="7 9">NCTC13015</strain>
    </source>
</reference>
<evidence type="ECO:0000256" key="4">
    <source>
        <dbReference type="PROSITE-ProRule" id="PRU00335"/>
    </source>
</evidence>
<dbReference type="PROSITE" id="PS50977">
    <property type="entry name" value="HTH_TETR_2"/>
    <property type="match status" value="1"/>
</dbReference>
<dbReference type="InterPro" id="IPR009057">
    <property type="entry name" value="Homeodomain-like_sf"/>
</dbReference>
<evidence type="ECO:0000313" key="7">
    <source>
        <dbReference type="EMBL" id="SNV76335.1"/>
    </source>
</evidence>
<evidence type="ECO:0000256" key="3">
    <source>
        <dbReference type="ARBA" id="ARBA00023163"/>
    </source>
</evidence>
<keyword evidence="1" id="KW-0805">Transcription regulation</keyword>
<dbReference type="EMBL" id="CP009211">
    <property type="protein sequence ID" value="AIJ33855.1"/>
    <property type="molecule type" value="Genomic_DNA"/>
</dbReference>
<dbReference type="PANTHER" id="PTHR30055">
    <property type="entry name" value="HTH-TYPE TRANSCRIPTIONAL REGULATOR RUTR"/>
    <property type="match status" value="1"/>
</dbReference>
<name>A0A076NQ55_9CORY</name>
<dbReference type="GO" id="GO:0000976">
    <property type="term" value="F:transcription cis-regulatory region binding"/>
    <property type="evidence" value="ECO:0007669"/>
    <property type="project" value="TreeGrafter"/>
</dbReference>